<keyword evidence="2" id="KW-0472">Membrane</keyword>
<keyword evidence="2" id="KW-0732">Signal</keyword>
<proteinExistence type="inferred from homology"/>
<evidence type="ECO:0000256" key="1">
    <source>
        <dbReference type="ARBA" id="ARBA00007613"/>
    </source>
</evidence>
<dbReference type="PANTHER" id="PTHR30203">
    <property type="entry name" value="OUTER MEMBRANE CATION EFFLUX PROTEIN"/>
    <property type="match status" value="1"/>
</dbReference>
<feature type="chain" id="PRO_5008446042" description="RND transporter" evidence="2">
    <location>
        <begin position="22"/>
        <end position="478"/>
    </location>
</feature>
<keyword evidence="2" id="KW-0449">Lipoprotein</keyword>
<name>A0A1B1AGD6_9PROT</name>
<dbReference type="NCBIfam" id="TIGR01845">
    <property type="entry name" value="outer_NodT"/>
    <property type="match status" value="1"/>
</dbReference>
<dbReference type="EMBL" id="CP013244">
    <property type="protein sequence ID" value="ANP45629.1"/>
    <property type="molecule type" value="Genomic_DNA"/>
</dbReference>
<dbReference type="Gene3D" id="1.20.1600.10">
    <property type="entry name" value="Outer membrane efflux proteins (OEP)"/>
    <property type="match status" value="1"/>
</dbReference>
<feature type="signal peptide" evidence="2">
    <location>
        <begin position="1"/>
        <end position="21"/>
    </location>
</feature>
<evidence type="ECO:0000313" key="4">
    <source>
        <dbReference type="Proteomes" id="UP000092498"/>
    </source>
</evidence>
<dbReference type="PANTHER" id="PTHR30203:SF25">
    <property type="entry name" value="OUTER MEMBRANE PROTEIN-RELATED"/>
    <property type="match status" value="1"/>
</dbReference>
<comment type="subcellular location">
    <subcellularLocation>
        <location evidence="2">Cell membrane</location>
        <topology evidence="2">Lipid-anchor</topology>
    </subcellularLocation>
</comment>
<dbReference type="STRING" id="1759059.ATE48_06700"/>
<dbReference type="InterPro" id="IPR006311">
    <property type="entry name" value="TAT_signal"/>
</dbReference>
<dbReference type="Pfam" id="PF02321">
    <property type="entry name" value="OEP"/>
    <property type="match status" value="2"/>
</dbReference>
<dbReference type="OrthoDB" id="9770517at2"/>
<keyword evidence="2" id="KW-0564">Palmitate</keyword>
<dbReference type="AlphaFoldDB" id="A0A1B1AGD6"/>
<dbReference type="KEGG" id="cbot:ATE48_06700"/>
<dbReference type="InterPro" id="IPR010131">
    <property type="entry name" value="MdtP/NodT-like"/>
</dbReference>
<dbReference type="PROSITE" id="PS51257">
    <property type="entry name" value="PROKAR_LIPOPROTEIN"/>
    <property type="match status" value="1"/>
</dbReference>
<dbReference type="GO" id="GO:0005886">
    <property type="term" value="C:plasma membrane"/>
    <property type="evidence" value="ECO:0007669"/>
    <property type="project" value="UniProtKB-SubCell"/>
</dbReference>
<keyword evidence="2" id="KW-1134">Transmembrane beta strand</keyword>
<dbReference type="InParanoid" id="A0A1B1AGD6"/>
<sequence>MPAVRSFVRAALTAGALASGAGCVTMPSERAEAPPLPSAWRDAPQGAEQPVTDWWRGFNDPALNQLVLEALSEGPNVQLAVSRVREARALSYATVTQFLPQLTATGAGQYQRFVEGPVPAGVDRESMSGSYGAQASWELPLFAIGATTVGARANTQSALADLRGARVTLAADVAQAYVDLRAAQASRAALQRSVETSDELARIVATSAGAGFASEADAADARRLAQSTRARLPGLIIEERRAENVLAVLRGRAPGMEDEQTQRVLAAQNAPVPHLELTSAPAAPADLLRLRPDVARAEAQTLIAAAQLGAARADLLPRLNLTGAINVTDALIGNPSGAGITIATGAPLISMPLFDWGQRFAVSRQRDAQFDQSLIRYRQTVTQAVAEASNALVSLDQGRLRLNSARAAESAAEVTARGSRAAFEAGIQSLADRLRSEQQLIDASLTRITAEQQSASAAIATYRAFGGGPAVAPEVTRR</sequence>
<gene>
    <name evidence="3" type="ORF">ATE48_06700</name>
</gene>
<evidence type="ECO:0000313" key="3">
    <source>
        <dbReference type="EMBL" id="ANP45629.1"/>
    </source>
</evidence>
<dbReference type="RefSeq" id="WP_066769272.1">
    <property type="nucleotide sequence ID" value="NZ_CP013244.1"/>
</dbReference>
<evidence type="ECO:0008006" key="5">
    <source>
        <dbReference type="Google" id="ProtNLM"/>
    </source>
</evidence>
<comment type="similarity">
    <text evidence="1 2">Belongs to the outer membrane factor (OMF) (TC 1.B.17) family.</text>
</comment>
<dbReference type="SUPFAM" id="SSF56954">
    <property type="entry name" value="Outer membrane efflux proteins (OEP)"/>
    <property type="match status" value="1"/>
</dbReference>
<protein>
    <recommendedName>
        <fullName evidence="5">RND transporter</fullName>
    </recommendedName>
</protein>
<dbReference type="GO" id="GO:0015562">
    <property type="term" value="F:efflux transmembrane transporter activity"/>
    <property type="evidence" value="ECO:0007669"/>
    <property type="project" value="InterPro"/>
</dbReference>
<dbReference type="Proteomes" id="UP000092498">
    <property type="component" value="Chromosome"/>
</dbReference>
<accession>A0A1B1AGD6</accession>
<reference evidence="3 4" key="1">
    <citation type="submission" date="2015-11" db="EMBL/GenBank/DDBJ databases">
        <title>Whole-Genome Sequence of Candidatus Oderbacter manganicum from the National Park Lower Oder Valley, Germany.</title>
        <authorList>
            <person name="Braun B."/>
            <person name="Liere K."/>
            <person name="Szewzyk U."/>
        </authorList>
    </citation>
    <scope>NUCLEOTIDE SEQUENCE [LARGE SCALE GENOMIC DNA]</scope>
    <source>
        <strain evidence="3 4">OTSz_A_272</strain>
    </source>
</reference>
<dbReference type="PROSITE" id="PS51318">
    <property type="entry name" value="TAT"/>
    <property type="match status" value="1"/>
</dbReference>
<dbReference type="Gene3D" id="2.20.200.10">
    <property type="entry name" value="Outer membrane efflux proteins (OEP)"/>
    <property type="match status" value="1"/>
</dbReference>
<keyword evidence="4" id="KW-1185">Reference proteome</keyword>
<dbReference type="InterPro" id="IPR003423">
    <property type="entry name" value="OMP_efflux"/>
</dbReference>
<evidence type="ECO:0000256" key="2">
    <source>
        <dbReference type="RuleBase" id="RU362097"/>
    </source>
</evidence>
<organism evidence="3 4">
    <name type="scientific">Candidatus Viadribacter manganicus</name>
    <dbReference type="NCBI Taxonomy" id="1759059"/>
    <lineage>
        <taxon>Bacteria</taxon>
        <taxon>Pseudomonadati</taxon>
        <taxon>Pseudomonadota</taxon>
        <taxon>Alphaproteobacteria</taxon>
        <taxon>Hyphomonadales</taxon>
        <taxon>Hyphomonadaceae</taxon>
        <taxon>Candidatus Viadribacter</taxon>
    </lineage>
</organism>
<keyword evidence="2" id="KW-0812">Transmembrane</keyword>